<dbReference type="Pfam" id="PF00990">
    <property type="entry name" value="GGDEF"/>
    <property type="match status" value="1"/>
</dbReference>
<feature type="transmembrane region" description="Helical" evidence="1">
    <location>
        <begin position="18"/>
        <end position="36"/>
    </location>
</feature>
<reference evidence="4 5" key="1">
    <citation type="submission" date="2016-10" db="EMBL/GenBank/DDBJ databases">
        <authorList>
            <person name="de Groot N.N."/>
        </authorList>
    </citation>
    <scope>NUCLEOTIDE SEQUENCE [LARGE SCALE GENOMIC DNA]</scope>
    <source>
        <strain evidence="4 5">DSM 19073</strain>
    </source>
</reference>
<keyword evidence="5" id="KW-1185">Reference proteome</keyword>
<dbReference type="PANTHER" id="PTHR33121">
    <property type="entry name" value="CYCLIC DI-GMP PHOSPHODIESTERASE PDEF"/>
    <property type="match status" value="1"/>
</dbReference>
<dbReference type="OrthoDB" id="9814202at2"/>
<dbReference type="InterPro" id="IPR043128">
    <property type="entry name" value="Rev_trsase/Diguanyl_cyclase"/>
</dbReference>
<dbReference type="Proteomes" id="UP000199110">
    <property type="component" value="Unassembled WGS sequence"/>
</dbReference>
<evidence type="ECO:0000259" key="2">
    <source>
        <dbReference type="PROSITE" id="PS50883"/>
    </source>
</evidence>
<dbReference type="InterPro" id="IPR000160">
    <property type="entry name" value="GGDEF_dom"/>
</dbReference>
<evidence type="ECO:0000256" key="1">
    <source>
        <dbReference type="SAM" id="Phobius"/>
    </source>
</evidence>
<sequence length="515" mass="56380">MSDGRSLKLTTRERLSRWIARIDWLLVFPIAAAAAWSFGENAVAMVLTVVLPICLLLDGRGSRRRENLLMEFASGQPLARTSIQKIVDDVLEDCARRQRSTAVMHFQIDGLHVADGDWDADSQDAIMDRLIQRMSTALRGQDAIMRTGSDGVIIVLAPTRRVDLDTIMNVVDRVQSAVAEPVSLDGRTVRVSCCAGICSEAMSPSRSGSAMLAAADCAMRIARRQGDDAVRVFTADMQARVETDHRLSIQIDDALDAGQIRPWFQPQIDARSGKLAGFEALARWHHPDLGVLAPGQFLASIHAAGRGADLGDQVLKATLEALIEWDRTGIEVPCVGVNFSLDQLMDPRLAERVIWQLDRHDIAPNRIAIEILETVTLRDGDETIMRNLRALRDAGFRLDLDDFGTGAASIAHIARFGVHRIKIDRSFVSGIDSDPAQREIVAAILGLAERLGIDTLAEGVETPEQQATLTAMGCPHLQGYGIARPMPFADTIPWALSRPIAADLSLRTMQPRGRA</sequence>
<dbReference type="InterPro" id="IPR001633">
    <property type="entry name" value="EAL_dom"/>
</dbReference>
<dbReference type="Gene3D" id="3.20.20.450">
    <property type="entry name" value="EAL domain"/>
    <property type="match status" value="1"/>
</dbReference>
<evidence type="ECO:0000259" key="3">
    <source>
        <dbReference type="PROSITE" id="PS50887"/>
    </source>
</evidence>
<dbReference type="Gene3D" id="3.30.70.270">
    <property type="match status" value="1"/>
</dbReference>
<dbReference type="SMART" id="SM00052">
    <property type="entry name" value="EAL"/>
    <property type="match status" value="1"/>
</dbReference>
<evidence type="ECO:0000313" key="4">
    <source>
        <dbReference type="EMBL" id="SFI85713.1"/>
    </source>
</evidence>
<dbReference type="Pfam" id="PF00563">
    <property type="entry name" value="EAL"/>
    <property type="match status" value="1"/>
</dbReference>
<keyword evidence="1" id="KW-0812">Transmembrane</keyword>
<gene>
    <name evidence="4" type="ORF">SAMN04488095_1573</name>
</gene>
<protein>
    <submittedName>
        <fullName evidence="4">Diguanylate cyclase/phosphodiesterase</fullName>
    </submittedName>
</protein>
<dbReference type="SMART" id="SM00267">
    <property type="entry name" value="GGDEF"/>
    <property type="match status" value="1"/>
</dbReference>
<dbReference type="PROSITE" id="PS50883">
    <property type="entry name" value="EAL"/>
    <property type="match status" value="1"/>
</dbReference>
<keyword evidence="1" id="KW-0472">Membrane</keyword>
<keyword evidence="1" id="KW-1133">Transmembrane helix</keyword>
<accession>A0A1I3LLX9</accession>
<dbReference type="SUPFAM" id="SSF55073">
    <property type="entry name" value="Nucleotide cyclase"/>
    <property type="match status" value="1"/>
</dbReference>
<dbReference type="NCBIfam" id="TIGR00254">
    <property type="entry name" value="GGDEF"/>
    <property type="match status" value="1"/>
</dbReference>
<proteinExistence type="predicted"/>
<dbReference type="AlphaFoldDB" id="A0A1I3LLX9"/>
<feature type="domain" description="GGDEF" evidence="3">
    <location>
        <begin position="99"/>
        <end position="235"/>
    </location>
</feature>
<dbReference type="PANTHER" id="PTHR33121:SF70">
    <property type="entry name" value="SIGNALING PROTEIN YKOW"/>
    <property type="match status" value="1"/>
</dbReference>
<dbReference type="PROSITE" id="PS50887">
    <property type="entry name" value="GGDEF"/>
    <property type="match status" value="1"/>
</dbReference>
<dbReference type="CDD" id="cd01948">
    <property type="entry name" value="EAL"/>
    <property type="match status" value="1"/>
</dbReference>
<dbReference type="RefSeq" id="WP_092779045.1">
    <property type="nucleotide sequence ID" value="NZ_FORA01000002.1"/>
</dbReference>
<organism evidence="4 5">
    <name type="scientific">Jannaschia pohangensis</name>
    <dbReference type="NCBI Taxonomy" id="390807"/>
    <lineage>
        <taxon>Bacteria</taxon>
        <taxon>Pseudomonadati</taxon>
        <taxon>Pseudomonadota</taxon>
        <taxon>Alphaproteobacteria</taxon>
        <taxon>Rhodobacterales</taxon>
        <taxon>Roseobacteraceae</taxon>
        <taxon>Jannaschia</taxon>
    </lineage>
</organism>
<evidence type="ECO:0000313" key="5">
    <source>
        <dbReference type="Proteomes" id="UP000199110"/>
    </source>
</evidence>
<feature type="domain" description="EAL" evidence="2">
    <location>
        <begin position="244"/>
        <end position="499"/>
    </location>
</feature>
<dbReference type="EMBL" id="FORA01000002">
    <property type="protein sequence ID" value="SFI85713.1"/>
    <property type="molecule type" value="Genomic_DNA"/>
</dbReference>
<dbReference type="InterPro" id="IPR050706">
    <property type="entry name" value="Cyclic-di-GMP_PDE-like"/>
</dbReference>
<name>A0A1I3LLX9_9RHOB</name>
<dbReference type="InterPro" id="IPR029787">
    <property type="entry name" value="Nucleotide_cyclase"/>
</dbReference>
<dbReference type="STRING" id="390807.SAMN04488095_1573"/>
<dbReference type="SUPFAM" id="SSF141868">
    <property type="entry name" value="EAL domain-like"/>
    <property type="match status" value="1"/>
</dbReference>
<dbReference type="InterPro" id="IPR035919">
    <property type="entry name" value="EAL_sf"/>
</dbReference>
<dbReference type="GO" id="GO:0071111">
    <property type="term" value="F:cyclic-guanylate-specific phosphodiesterase activity"/>
    <property type="evidence" value="ECO:0007669"/>
    <property type="project" value="InterPro"/>
</dbReference>